<dbReference type="AlphaFoldDB" id="A0A5E4G139"/>
<dbReference type="Proteomes" id="UP000327085">
    <property type="component" value="Chromosome 3"/>
</dbReference>
<sequence length="136" mass="15106">MGKLRLGSGRGPSTPALAMLHSPCDFLLRRKLGYSATISSNKGSQSPNSQVPLSLWDNSKVYKKIFVANLYCVTTEAHFHKWSTTYASAIPNDVHVKLEASLTDDVPRVDSNDPEARIITFFTFYFSLGFKFPLSS</sequence>
<proteinExistence type="predicted"/>
<evidence type="ECO:0000313" key="1">
    <source>
        <dbReference type="EMBL" id="VVA33380.1"/>
    </source>
</evidence>
<keyword evidence="1" id="KW-0675">Receptor</keyword>
<dbReference type="EMBL" id="CABIKO010000285">
    <property type="protein sequence ID" value="VVA33380.1"/>
    <property type="molecule type" value="Genomic_DNA"/>
</dbReference>
<protein>
    <submittedName>
        <fullName evidence="1">PREDICTED: LRR receptor serine/threonine</fullName>
    </submittedName>
</protein>
<dbReference type="InParanoid" id="A0A5E4G139"/>
<name>A0A5E4G139_PRUDU</name>
<gene>
    <name evidence="1" type="ORF">ALMOND_2B013327</name>
</gene>
<organism evidence="1 2">
    <name type="scientific">Prunus dulcis</name>
    <name type="common">Almond</name>
    <name type="synonym">Amygdalus dulcis</name>
    <dbReference type="NCBI Taxonomy" id="3755"/>
    <lineage>
        <taxon>Eukaryota</taxon>
        <taxon>Viridiplantae</taxon>
        <taxon>Streptophyta</taxon>
        <taxon>Embryophyta</taxon>
        <taxon>Tracheophyta</taxon>
        <taxon>Spermatophyta</taxon>
        <taxon>Magnoliopsida</taxon>
        <taxon>eudicotyledons</taxon>
        <taxon>Gunneridae</taxon>
        <taxon>Pentapetalae</taxon>
        <taxon>rosids</taxon>
        <taxon>fabids</taxon>
        <taxon>Rosales</taxon>
        <taxon>Rosaceae</taxon>
        <taxon>Amygdaloideae</taxon>
        <taxon>Amygdaleae</taxon>
        <taxon>Prunus</taxon>
    </lineage>
</organism>
<evidence type="ECO:0000313" key="2">
    <source>
        <dbReference type="Proteomes" id="UP000327085"/>
    </source>
</evidence>
<accession>A0A5E4G139</accession>
<dbReference type="Gramene" id="VVA33380">
    <property type="protein sequence ID" value="VVA33380"/>
    <property type="gene ID" value="Prudul26B013327"/>
</dbReference>
<reference evidence="2" key="1">
    <citation type="journal article" date="2020" name="Plant J.">
        <title>Transposons played a major role in the diversification between the closely related almond and peach genomes: results from the almond genome sequence.</title>
        <authorList>
            <person name="Alioto T."/>
            <person name="Alexiou K.G."/>
            <person name="Bardil A."/>
            <person name="Barteri F."/>
            <person name="Castanera R."/>
            <person name="Cruz F."/>
            <person name="Dhingra A."/>
            <person name="Duval H."/>
            <person name="Fernandez I Marti A."/>
            <person name="Frias L."/>
            <person name="Galan B."/>
            <person name="Garcia J.L."/>
            <person name="Howad W."/>
            <person name="Gomez-Garrido J."/>
            <person name="Gut M."/>
            <person name="Julca I."/>
            <person name="Morata J."/>
            <person name="Puigdomenech P."/>
            <person name="Ribeca P."/>
            <person name="Rubio Cabetas M.J."/>
            <person name="Vlasova A."/>
            <person name="Wirthensohn M."/>
            <person name="Garcia-Mas J."/>
            <person name="Gabaldon T."/>
            <person name="Casacuberta J.M."/>
            <person name="Arus P."/>
        </authorList>
    </citation>
    <scope>NUCLEOTIDE SEQUENCE [LARGE SCALE GENOMIC DNA]</scope>
    <source>
        <strain evidence="2">cv. Texas</strain>
    </source>
</reference>